<evidence type="ECO:0000313" key="2">
    <source>
        <dbReference type="EMBL" id="JAH78071.1"/>
    </source>
</evidence>
<organism evidence="2">
    <name type="scientific">Anguilla anguilla</name>
    <name type="common">European freshwater eel</name>
    <name type="synonym">Muraena anguilla</name>
    <dbReference type="NCBI Taxonomy" id="7936"/>
    <lineage>
        <taxon>Eukaryota</taxon>
        <taxon>Metazoa</taxon>
        <taxon>Chordata</taxon>
        <taxon>Craniata</taxon>
        <taxon>Vertebrata</taxon>
        <taxon>Euteleostomi</taxon>
        <taxon>Actinopterygii</taxon>
        <taxon>Neopterygii</taxon>
        <taxon>Teleostei</taxon>
        <taxon>Anguilliformes</taxon>
        <taxon>Anguillidae</taxon>
        <taxon>Anguilla</taxon>
    </lineage>
</organism>
<dbReference type="EMBL" id="GBXM01030506">
    <property type="protein sequence ID" value="JAH78071.1"/>
    <property type="molecule type" value="Transcribed_RNA"/>
</dbReference>
<feature type="compositionally biased region" description="Polar residues" evidence="1">
    <location>
        <begin position="13"/>
        <end position="23"/>
    </location>
</feature>
<accession>A0A0E9VJ93</accession>
<protein>
    <submittedName>
        <fullName evidence="2">Uncharacterized protein</fullName>
    </submittedName>
</protein>
<feature type="region of interest" description="Disordered" evidence="1">
    <location>
        <begin position="1"/>
        <end position="33"/>
    </location>
</feature>
<reference evidence="2" key="1">
    <citation type="submission" date="2014-11" db="EMBL/GenBank/DDBJ databases">
        <authorList>
            <person name="Amaro Gonzalez C."/>
        </authorList>
    </citation>
    <scope>NUCLEOTIDE SEQUENCE</scope>
</reference>
<evidence type="ECO:0000256" key="1">
    <source>
        <dbReference type="SAM" id="MobiDB-lite"/>
    </source>
</evidence>
<dbReference type="AlphaFoldDB" id="A0A0E9VJ93"/>
<sequence length="33" mass="4095">MLFQMNKQGYFVRTQTNRQQSPEDNPCRRYFPL</sequence>
<reference evidence="2" key="2">
    <citation type="journal article" date="2015" name="Fish Shellfish Immunol.">
        <title>Early steps in the European eel (Anguilla anguilla)-Vibrio vulnificus interaction in the gills: Role of the RtxA13 toxin.</title>
        <authorList>
            <person name="Callol A."/>
            <person name="Pajuelo D."/>
            <person name="Ebbesson L."/>
            <person name="Teles M."/>
            <person name="MacKenzie S."/>
            <person name="Amaro C."/>
        </authorList>
    </citation>
    <scope>NUCLEOTIDE SEQUENCE</scope>
</reference>
<proteinExistence type="predicted"/>
<name>A0A0E9VJ93_ANGAN</name>